<feature type="compositionally biased region" description="Polar residues" evidence="1">
    <location>
        <begin position="1"/>
        <end position="18"/>
    </location>
</feature>
<evidence type="ECO:0000256" key="1">
    <source>
        <dbReference type="SAM" id="MobiDB-lite"/>
    </source>
</evidence>
<organism evidence="2 3">
    <name type="scientific">Caballeronia grimmiae</name>
    <dbReference type="NCBI Taxonomy" id="1071679"/>
    <lineage>
        <taxon>Bacteria</taxon>
        <taxon>Pseudomonadati</taxon>
        <taxon>Pseudomonadota</taxon>
        <taxon>Betaproteobacteria</taxon>
        <taxon>Burkholderiales</taxon>
        <taxon>Burkholderiaceae</taxon>
        <taxon>Caballeronia</taxon>
    </lineage>
</organism>
<gene>
    <name evidence="2" type="ORF">GCM10010985_33300</name>
</gene>
<keyword evidence="3" id="KW-1185">Reference proteome</keyword>
<dbReference type="EMBL" id="BMEG01000005">
    <property type="protein sequence ID" value="GGD76086.1"/>
    <property type="molecule type" value="Genomic_DNA"/>
</dbReference>
<feature type="region of interest" description="Disordered" evidence="1">
    <location>
        <begin position="1"/>
        <end position="57"/>
    </location>
</feature>
<protein>
    <submittedName>
        <fullName evidence="2">Uncharacterized protein</fullName>
    </submittedName>
</protein>
<evidence type="ECO:0000313" key="3">
    <source>
        <dbReference type="Proteomes" id="UP000597138"/>
    </source>
</evidence>
<feature type="compositionally biased region" description="Low complexity" evidence="1">
    <location>
        <begin position="27"/>
        <end position="47"/>
    </location>
</feature>
<proteinExistence type="predicted"/>
<sequence length="57" mass="5692">MNVTNPLATHAPQASASTLPIKRGQNATTGARAATSPAAPAEPSNPAHLETTIDTTA</sequence>
<reference evidence="3" key="1">
    <citation type="journal article" date="2019" name="Int. J. Syst. Evol. Microbiol.">
        <title>The Global Catalogue of Microorganisms (GCM) 10K type strain sequencing project: providing services to taxonomists for standard genome sequencing and annotation.</title>
        <authorList>
            <consortium name="The Broad Institute Genomics Platform"/>
            <consortium name="The Broad Institute Genome Sequencing Center for Infectious Disease"/>
            <person name="Wu L."/>
            <person name="Ma J."/>
        </authorList>
    </citation>
    <scope>NUCLEOTIDE SEQUENCE [LARGE SCALE GENOMIC DNA]</scope>
    <source>
        <strain evidence="3">CGMCC 1.11013</strain>
    </source>
</reference>
<dbReference type="Proteomes" id="UP000597138">
    <property type="component" value="Unassembled WGS sequence"/>
</dbReference>
<comment type="caution">
    <text evidence="2">The sequence shown here is derived from an EMBL/GenBank/DDBJ whole genome shotgun (WGS) entry which is preliminary data.</text>
</comment>
<name>A0ABQ1RN34_9BURK</name>
<accession>A0ABQ1RN34</accession>
<evidence type="ECO:0000313" key="2">
    <source>
        <dbReference type="EMBL" id="GGD76086.1"/>
    </source>
</evidence>